<sequence>MLAAVTSNVRLGRALDHAQFLEQVKLSPEFKQIATTAREALPGWREVQIPQFRGMKFDPRAADVLDDFAYSAHQGGYKVLHDVSRALVGSMFWNPLPHAFNISDFGLIERGLVGNIGALARLPQEIRMMLKAHEQVATLGPDYRAAIKEGAGLQHAANMSRGFADKLAKQLGTAPEMSAVARAWGCANPVEMIRRVYASANAHLWSWSDTLMTHAYYARQAKGASLPEAIKETESIVPNYRLPSRILGSRAVAQVMQVVPTFARYDYGRFAAYGNIAKSLVRGNPQEKARALDGLAMLAVSSFVIYPALDRAVQAVTGDPNARVRRFGLSSIPDAIYRFASGDAKYSSLFGAIMGVSPVFSVPTALATGEDPFTGKKFQNLGDAMKFAVEQISPVQTAMEYEGLGGRKTGGELLAEQLGIQLPTAKRRGKRREDS</sequence>
<dbReference type="EMBL" id="CABWIK020000073">
    <property type="protein sequence ID" value="CAB3975421.1"/>
    <property type="molecule type" value="Genomic_DNA"/>
</dbReference>
<accession>A0A6J5JW11</accession>
<protein>
    <recommendedName>
        <fullName evidence="3">Large polyvalent protein associated domain-containing protein</fullName>
    </recommendedName>
</protein>
<evidence type="ECO:0008006" key="3">
    <source>
        <dbReference type="Google" id="ProtNLM"/>
    </source>
</evidence>
<proteinExistence type="predicted"/>
<name>A0A6J5JW11_9BURK</name>
<evidence type="ECO:0000313" key="2">
    <source>
        <dbReference type="Proteomes" id="UP000494322"/>
    </source>
</evidence>
<organism evidence="1 2">
    <name type="scientific">Burkholderia cenocepacia</name>
    <dbReference type="NCBI Taxonomy" id="95486"/>
    <lineage>
        <taxon>Bacteria</taxon>
        <taxon>Pseudomonadati</taxon>
        <taxon>Pseudomonadota</taxon>
        <taxon>Betaproteobacteria</taxon>
        <taxon>Burkholderiales</taxon>
        <taxon>Burkholderiaceae</taxon>
        <taxon>Burkholderia</taxon>
        <taxon>Burkholderia cepacia complex</taxon>
    </lineage>
</organism>
<gene>
    <name evidence="1" type="ORF">BCO9919_06791</name>
</gene>
<evidence type="ECO:0000313" key="1">
    <source>
        <dbReference type="EMBL" id="CAB3975421.1"/>
    </source>
</evidence>
<reference evidence="1 2" key="1">
    <citation type="submission" date="2020-04" db="EMBL/GenBank/DDBJ databases">
        <authorList>
            <person name="Depoorter E."/>
        </authorList>
    </citation>
    <scope>NUCLEOTIDE SEQUENCE [LARGE SCALE GENOMIC DNA]</scope>
    <source>
        <strain evidence="1 2">BCC0132</strain>
    </source>
</reference>
<dbReference type="AlphaFoldDB" id="A0A6J5JW11"/>
<dbReference type="Proteomes" id="UP000494322">
    <property type="component" value="Unassembled WGS sequence"/>
</dbReference>